<dbReference type="InterPro" id="IPR037523">
    <property type="entry name" value="VOC_core"/>
</dbReference>
<protein>
    <submittedName>
        <fullName evidence="2">Putative glyoxalase superfamily protein PhnB</fullName>
    </submittedName>
</protein>
<feature type="domain" description="VOC" evidence="1">
    <location>
        <begin position="13"/>
        <end position="134"/>
    </location>
</feature>
<dbReference type="SUPFAM" id="SSF54593">
    <property type="entry name" value="Glyoxalase/Bleomycin resistance protein/Dihydroxybiphenyl dioxygenase"/>
    <property type="match status" value="1"/>
</dbReference>
<evidence type="ECO:0000313" key="3">
    <source>
        <dbReference type="Proteomes" id="UP000540909"/>
    </source>
</evidence>
<evidence type="ECO:0000313" key="2">
    <source>
        <dbReference type="EMBL" id="MBB4238945.1"/>
    </source>
</evidence>
<dbReference type="PROSITE" id="PS51819">
    <property type="entry name" value="VOC"/>
    <property type="match status" value="1"/>
</dbReference>
<dbReference type="EMBL" id="JACIFY010000028">
    <property type="protein sequence ID" value="MBB4238945.1"/>
    <property type="molecule type" value="Genomic_DNA"/>
</dbReference>
<reference evidence="2 3" key="1">
    <citation type="submission" date="2020-08" db="EMBL/GenBank/DDBJ databases">
        <title>Genomic Encyclopedia of Type Strains, Phase IV (KMG-V): Genome sequencing to study the core and pangenomes of soil and plant-associated prokaryotes.</title>
        <authorList>
            <person name="Whitman W."/>
        </authorList>
    </citation>
    <scope>NUCLEOTIDE SEQUENCE [LARGE SCALE GENOMIC DNA]</scope>
    <source>
        <strain evidence="2 3">SEMIA 4089</strain>
    </source>
</reference>
<gene>
    <name evidence="2" type="ORF">GGD57_005560</name>
</gene>
<evidence type="ECO:0000259" key="1">
    <source>
        <dbReference type="PROSITE" id="PS51819"/>
    </source>
</evidence>
<proteinExistence type="predicted"/>
<dbReference type="Gene3D" id="3.10.180.10">
    <property type="entry name" value="2,3-Dihydroxybiphenyl 1,2-Dioxygenase, domain 1"/>
    <property type="match status" value="1"/>
</dbReference>
<dbReference type="Proteomes" id="UP000540909">
    <property type="component" value="Unassembled WGS sequence"/>
</dbReference>
<accession>A0A7W6R9I4</accession>
<dbReference type="Pfam" id="PF00903">
    <property type="entry name" value="Glyoxalase"/>
    <property type="match status" value="1"/>
</dbReference>
<sequence>MRHPGEKKGRHQLQLSLELFVETPEKSLDFYQRVLGFEVHGSASAEYTMLKSGDAVIAINSRSVLSTDHPLWIETGDRVGLGVEIVLKVADVEGAYRTAKESGWPVSDLALQPWGLRDFRLIDPDSYYVRVTSRHTS</sequence>
<organism evidence="2 3">
    <name type="scientific">Rhizobium esperanzae</name>
    <dbReference type="NCBI Taxonomy" id="1967781"/>
    <lineage>
        <taxon>Bacteria</taxon>
        <taxon>Pseudomonadati</taxon>
        <taxon>Pseudomonadota</taxon>
        <taxon>Alphaproteobacteria</taxon>
        <taxon>Hyphomicrobiales</taxon>
        <taxon>Rhizobiaceae</taxon>
        <taxon>Rhizobium/Agrobacterium group</taxon>
        <taxon>Rhizobium</taxon>
    </lineage>
</organism>
<dbReference type="AlphaFoldDB" id="A0A7W6R9I4"/>
<dbReference type="InterPro" id="IPR029068">
    <property type="entry name" value="Glyas_Bleomycin-R_OHBP_Dase"/>
</dbReference>
<name>A0A7W6R9I4_9HYPH</name>
<comment type="caution">
    <text evidence="2">The sequence shown here is derived from an EMBL/GenBank/DDBJ whole genome shotgun (WGS) entry which is preliminary data.</text>
</comment>
<dbReference type="InterPro" id="IPR004360">
    <property type="entry name" value="Glyas_Fos-R_dOase_dom"/>
</dbReference>